<evidence type="ECO:0000256" key="1">
    <source>
        <dbReference type="ARBA" id="ARBA00022614"/>
    </source>
</evidence>
<proteinExistence type="predicted"/>
<sequence length="202" mass="20636">MHKHGQALLEIKSAITEDPDNALSSWNELTNYCKWRGVTCDGNNVVALDLSGLKLARMISPAIGASSMMTLVSLSFAHSDFHGTIPTTMRWLTSPVELDFFDNQTEGKIPVFLQTFPCSSSEGNLGLHSSCGGGQSGGSQEPGGRSGGIGGGSGGSFGGFGGGSDSSSRGSDNSSGGSGGSAGGSSMRLLTYFAGGLVGWWV</sequence>
<feature type="domain" description="Leucine-rich repeat-containing N-terminal plant-type" evidence="5">
    <location>
        <begin position="5"/>
        <end position="41"/>
    </location>
</feature>
<dbReference type="AlphaFoldDB" id="A0A9Q1GTR9"/>
<protein>
    <recommendedName>
        <fullName evidence="5">Leucine-rich repeat-containing N-terminal plant-type domain-containing protein</fullName>
    </recommendedName>
</protein>
<keyword evidence="2" id="KW-0732">Signal</keyword>
<name>A0A9Q1GTR9_9CARY</name>
<feature type="compositionally biased region" description="Gly residues" evidence="4">
    <location>
        <begin position="131"/>
        <end position="164"/>
    </location>
</feature>
<evidence type="ECO:0000256" key="2">
    <source>
        <dbReference type="ARBA" id="ARBA00022729"/>
    </source>
</evidence>
<dbReference type="PANTHER" id="PTHR48060">
    <property type="entry name" value="DNA DAMAGE-REPAIR/TOLERATION PROTEIN DRT100"/>
    <property type="match status" value="1"/>
</dbReference>
<dbReference type="SUPFAM" id="SSF52058">
    <property type="entry name" value="L domain-like"/>
    <property type="match status" value="1"/>
</dbReference>
<dbReference type="InterPro" id="IPR032675">
    <property type="entry name" value="LRR_dom_sf"/>
</dbReference>
<reference evidence="6" key="1">
    <citation type="submission" date="2022-04" db="EMBL/GenBank/DDBJ databases">
        <title>Carnegiea gigantea Genome sequencing and assembly v2.</title>
        <authorList>
            <person name="Copetti D."/>
            <person name="Sanderson M.J."/>
            <person name="Burquez A."/>
            <person name="Wojciechowski M.F."/>
        </authorList>
    </citation>
    <scope>NUCLEOTIDE SEQUENCE</scope>
    <source>
        <strain evidence="6">SGP5-SGP5p</strain>
        <tissue evidence="6">Aerial part</tissue>
    </source>
</reference>
<evidence type="ECO:0000256" key="3">
    <source>
        <dbReference type="ARBA" id="ARBA00022737"/>
    </source>
</evidence>
<evidence type="ECO:0000256" key="4">
    <source>
        <dbReference type="SAM" id="MobiDB-lite"/>
    </source>
</evidence>
<dbReference type="PANTHER" id="PTHR48060:SF21">
    <property type="entry name" value="L DOMAIN-LIKE PROTEIN"/>
    <property type="match status" value="1"/>
</dbReference>
<feature type="compositionally biased region" description="Low complexity" evidence="4">
    <location>
        <begin position="165"/>
        <end position="175"/>
    </location>
</feature>
<comment type="caution">
    <text evidence="6">The sequence shown here is derived from an EMBL/GenBank/DDBJ whole genome shotgun (WGS) entry which is preliminary data.</text>
</comment>
<keyword evidence="1" id="KW-0433">Leucine-rich repeat</keyword>
<feature type="region of interest" description="Disordered" evidence="4">
    <location>
        <begin position="129"/>
        <end position="184"/>
    </location>
</feature>
<dbReference type="InterPro" id="IPR013210">
    <property type="entry name" value="LRR_N_plant-typ"/>
</dbReference>
<dbReference type="Proteomes" id="UP001153076">
    <property type="component" value="Unassembled WGS sequence"/>
</dbReference>
<accession>A0A9Q1GTR9</accession>
<keyword evidence="3" id="KW-0677">Repeat</keyword>
<keyword evidence="7" id="KW-1185">Reference proteome</keyword>
<dbReference type="Gene3D" id="3.80.10.10">
    <property type="entry name" value="Ribonuclease Inhibitor"/>
    <property type="match status" value="1"/>
</dbReference>
<dbReference type="EMBL" id="JAKOGI010001238">
    <property type="protein sequence ID" value="KAJ8426791.1"/>
    <property type="molecule type" value="Genomic_DNA"/>
</dbReference>
<dbReference type="OrthoDB" id="687555at2759"/>
<dbReference type="Pfam" id="PF08263">
    <property type="entry name" value="LRRNT_2"/>
    <property type="match status" value="1"/>
</dbReference>
<gene>
    <name evidence="6" type="ORF">Cgig2_007846</name>
</gene>
<evidence type="ECO:0000313" key="6">
    <source>
        <dbReference type="EMBL" id="KAJ8426791.1"/>
    </source>
</evidence>
<evidence type="ECO:0000259" key="5">
    <source>
        <dbReference type="Pfam" id="PF08263"/>
    </source>
</evidence>
<organism evidence="6 7">
    <name type="scientific">Carnegiea gigantea</name>
    <dbReference type="NCBI Taxonomy" id="171969"/>
    <lineage>
        <taxon>Eukaryota</taxon>
        <taxon>Viridiplantae</taxon>
        <taxon>Streptophyta</taxon>
        <taxon>Embryophyta</taxon>
        <taxon>Tracheophyta</taxon>
        <taxon>Spermatophyta</taxon>
        <taxon>Magnoliopsida</taxon>
        <taxon>eudicotyledons</taxon>
        <taxon>Gunneridae</taxon>
        <taxon>Pentapetalae</taxon>
        <taxon>Caryophyllales</taxon>
        <taxon>Cactineae</taxon>
        <taxon>Cactaceae</taxon>
        <taxon>Cactoideae</taxon>
        <taxon>Echinocereeae</taxon>
        <taxon>Carnegiea</taxon>
    </lineage>
</organism>
<dbReference type="InterPro" id="IPR053211">
    <property type="entry name" value="DNA_repair-toleration"/>
</dbReference>
<evidence type="ECO:0000313" key="7">
    <source>
        <dbReference type="Proteomes" id="UP001153076"/>
    </source>
</evidence>